<accession>A0A6M3KG90</accession>
<dbReference type="AlphaFoldDB" id="A0A6M3KG90"/>
<reference evidence="1" key="1">
    <citation type="submission" date="2020-03" db="EMBL/GenBank/DDBJ databases">
        <title>The deep terrestrial virosphere.</title>
        <authorList>
            <person name="Holmfeldt K."/>
            <person name="Nilsson E."/>
            <person name="Simone D."/>
            <person name="Lopez-Fernandez M."/>
            <person name="Wu X."/>
            <person name="de Brujin I."/>
            <person name="Lundin D."/>
            <person name="Andersson A."/>
            <person name="Bertilsson S."/>
            <person name="Dopson M."/>
        </authorList>
    </citation>
    <scope>NUCLEOTIDE SEQUENCE</scope>
    <source>
        <strain evidence="1">MM415A00613</strain>
    </source>
</reference>
<sequence length="148" mass="16798">MPKPRIMDEAGYKKHQAKFGRALTVGDSGMLERPKPTKRSKFGNVKTVVDGIKHDSKREARRYRELGLLLKSGEIDFLARQVRFLLTGGVEYVADFVYGTIIDPRNLTIINPVVEDLTIEDAKGHRTREFINKKKQVKALFGIDVVEV</sequence>
<gene>
    <name evidence="1" type="ORF">MM415A00613_0013</name>
</gene>
<proteinExistence type="predicted"/>
<dbReference type="Pfam" id="PF06356">
    <property type="entry name" value="DUF1064"/>
    <property type="match status" value="1"/>
</dbReference>
<evidence type="ECO:0000313" key="1">
    <source>
        <dbReference type="EMBL" id="QJA80966.1"/>
    </source>
</evidence>
<protein>
    <submittedName>
        <fullName evidence="1">Uncharacterized protein</fullName>
    </submittedName>
</protein>
<dbReference type="InterPro" id="IPR009414">
    <property type="entry name" value="DUF1064"/>
</dbReference>
<organism evidence="1">
    <name type="scientific">viral metagenome</name>
    <dbReference type="NCBI Taxonomy" id="1070528"/>
    <lineage>
        <taxon>unclassified sequences</taxon>
        <taxon>metagenomes</taxon>
        <taxon>organismal metagenomes</taxon>
    </lineage>
</organism>
<dbReference type="EMBL" id="MT142443">
    <property type="protein sequence ID" value="QJA80966.1"/>
    <property type="molecule type" value="Genomic_DNA"/>
</dbReference>
<name>A0A6M3KG90_9ZZZZ</name>